<protein>
    <submittedName>
        <fullName evidence="1">Uncharacterized protein</fullName>
    </submittedName>
</protein>
<sequence>MENYRFTDLTWINCMDLLMLCNKKRMRYRKNEVHYNRGLMDNNGRKNGIKLIGLPPKVSYKK</sequence>
<dbReference type="Proteomes" id="UP000092460">
    <property type="component" value="Unassembled WGS sequence"/>
</dbReference>
<dbReference type="EMBL" id="JXJN01005534">
    <property type="status" value="NOT_ANNOTATED_CDS"/>
    <property type="molecule type" value="Genomic_DNA"/>
</dbReference>
<dbReference type="VEuPathDB" id="VectorBase:GPPI012586"/>
<organism evidence="1 2">
    <name type="scientific">Glossina palpalis gambiensis</name>
    <dbReference type="NCBI Taxonomy" id="67801"/>
    <lineage>
        <taxon>Eukaryota</taxon>
        <taxon>Metazoa</taxon>
        <taxon>Ecdysozoa</taxon>
        <taxon>Arthropoda</taxon>
        <taxon>Hexapoda</taxon>
        <taxon>Insecta</taxon>
        <taxon>Pterygota</taxon>
        <taxon>Neoptera</taxon>
        <taxon>Endopterygota</taxon>
        <taxon>Diptera</taxon>
        <taxon>Brachycera</taxon>
        <taxon>Muscomorpha</taxon>
        <taxon>Hippoboscoidea</taxon>
        <taxon>Glossinidae</taxon>
        <taxon>Glossina</taxon>
    </lineage>
</organism>
<name>A0A1B0AY38_9MUSC</name>
<dbReference type="AlphaFoldDB" id="A0A1B0AY38"/>
<reference evidence="2" key="1">
    <citation type="submission" date="2015-01" db="EMBL/GenBank/DDBJ databases">
        <authorList>
            <person name="Aksoy S."/>
            <person name="Warren W."/>
            <person name="Wilson R.K."/>
        </authorList>
    </citation>
    <scope>NUCLEOTIDE SEQUENCE [LARGE SCALE GENOMIC DNA]</scope>
    <source>
        <strain evidence="2">IAEA</strain>
    </source>
</reference>
<evidence type="ECO:0000313" key="2">
    <source>
        <dbReference type="Proteomes" id="UP000092460"/>
    </source>
</evidence>
<proteinExistence type="predicted"/>
<evidence type="ECO:0000313" key="1">
    <source>
        <dbReference type="EnsemblMetazoa" id="GPPI012586-PA"/>
    </source>
</evidence>
<keyword evidence="2" id="KW-1185">Reference proteome</keyword>
<accession>A0A1B0AY38</accession>
<dbReference type="EnsemblMetazoa" id="GPPI012586-RA">
    <property type="protein sequence ID" value="GPPI012586-PA"/>
    <property type="gene ID" value="GPPI012586"/>
</dbReference>
<reference evidence="1" key="2">
    <citation type="submission" date="2020-05" db="UniProtKB">
        <authorList>
            <consortium name="EnsemblMetazoa"/>
        </authorList>
    </citation>
    <scope>IDENTIFICATION</scope>
    <source>
        <strain evidence="1">IAEA</strain>
    </source>
</reference>